<evidence type="ECO:0000313" key="3">
    <source>
        <dbReference type="Proteomes" id="UP000309618"/>
    </source>
</evidence>
<dbReference type="RefSeq" id="WP_047439074.1">
    <property type="nucleotide sequence ID" value="NZ_JAAKTK010000009.1"/>
</dbReference>
<dbReference type="Pfam" id="PF02627">
    <property type="entry name" value="CMD"/>
    <property type="match status" value="1"/>
</dbReference>
<sequence length="121" mass="13054">MTTLLPFANAVLDDQALVSGLKSIHPTWGDMTVRVAGEAWGMPLLDQKTKALITIAIDQMALNVSGEGNPFAAHVDMALKQGATWQELEELIVFASVYTGFNKGATTMGALNKLRHERGDI</sequence>
<dbReference type="EMBL" id="SSUX01000009">
    <property type="protein sequence ID" value="THJ44750.1"/>
    <property type="molecule type" value="Genomic_DNA"/>
</dbReference>
<gene>
    <name evidence="2" type="ORF">E8Q35_13190</name>
</gene>
<dbReference type="InterPro" id="IPR052512">
    <property type="entry name" value="4CMD/NDH-1_regulator"/>
</dbReference>
<comment type="caution">
    <text evidence="2">The sequence shown here is derived from an EMBL/GenBank/DDBJ whole genome shotgun (WGS) entry which is preliminary data.</text>
</comment>
<dbReference type="Gene3D" id="1.20.1290.10">
    <property type="entry name" value="AhpD-like"/>
    <property type="match status" value="1"/>
</dbReference>
<dbReference type="Proteomes" id="UP000309618">
    <property type="component" value="Unassembled WGS sequence"/>
</dbReference>
<reference evidence="2 3" key="1">
    <citation type="submission" date="2019-04" db="EMBL/GenBank/DDBJ databases">
        <title>Comparative genomics of Aeromonas veronii strains pathogenic to fish.</title>
        <authorList>
            <person name="Cascarano M.C."/>
            <person name="Smyrli M."/>
            <person name="Katharios P."/>
        </authorList>
    </citation>
    <scope>NUCLEOTIDE SEQUENCE [LARGE SCALE GENOMIC DNA]</scope>
    <source>
        <strain evidence="2 3">XU1</strain>
    </source>
</reference>
<dbReference type="InterPro" id="IPR003779">
    <property type="entry name" value="CMD-like"/>
</dbReference>
<dbReference type="AlphaFoldDB" id="A0A4S5CGH1"/>
<dbReference type="PANTHER" id="PTHR33570">
    <property type="entry name" value="4-CARBOXYMUCONOLACTONE DECARBOXYLASE FAMILY PROTEIN"/>
    <property type="match status" value="1"/>
</dbReference>
<proteinExistence type="predicted"/>
<feature type="domain" description="Carboxymuconolactone decarboxylase-like" evidence="1">
    <location>
        <begin position="27"/>
        <end position="111"/>
    </location>
</feature>
<dbReference type="InterPro" id="IPR029032">
    <property type="entry name" value="AhpD-like"/>
</dbReference>
<protein>
    <submittedName>
        <fullName evidence="2">Carboxymuconolactone decarboxylase family protein</fullName>
    </submittedName>
</protein>
<dbReference type="PANTHER" id="PTHR33570:SF2">
    <property type="entry name" value="CARBOXYMUCONOLACTONE DECARBOXYLASE-LIKE DOMAIN-CONTAINING PROTEIN"/>
    <property type="match status" value="1"/>
</dbReference>
<dbReference type="SUPFAM" id="SSF69118">
    <property type="entry name" value="AhpD-like"/>
    <property type="match status" value="1"/>
</dbReference>
<evidence type="ECO:0000313" key="2">
    <source>
        <dbReference type="EMBL" id="THJ44750.1"/>
    </source>
</evidence>
<dbReference type="GO" id="GO:0051920">
    <property type="term" value="F:peroxiredoxin activity"/>
    <property type="evidence" value="ECO:0007669"/>
    <property type="project" value="InterPro"/>
</dbReference>
<organism evidence="2 3">
    <name type="scientific">Aeromonas veronii</name>
    <dbReference type="NCBI Taxonomy" id="654"/>
    <lineage>
        <taxon>Bacteria</taxon>
        <taxon>Pseudomonadati</taxon>
        <taxon>Pseudomonadota</taxon>
        <taxon>Gammaproteobacteria</taxon>
        <taxon>Aeromonadales</taxon>
        <taxon>Aeromonadaceae</taxon>
        <taxon>Aeromonas</taxon>
    </lineage>
</organism>
<name>A0A4S5CGH1_AERVE</name>
<evidence type="ECO:0000259" key="1">
    <source>
        <dbReference type="Pfam" id="PF02627"/>
    </source>
</evidence>
<accession>A0A4S5CGH1</accession>